<dbReference type="STRING" id="2010991.A0A3M2SDG0"/>
<comment type="caution">
    <text evidence="1">The sequence shown here is derived from an EMBL/GenBank/DDBJ whole genome shotgun (WGS) entry which is preliminary data.</text>
</comment>
<keyword evidence="2" id="KW-1185">Reference proteome</keyword>
<dbReference type="AlphaFoldDB" id="A0A3M2SDG0"/>
<reference evidence="1 2" key="1">
    <citation type="submission" date="2017-06" db="EMBL/GenBank/DDBJ databases">
        <title>Comparative genomic analysis of Ambrosia Fusariam Clade fungi.</title>
        <authorList>
            <person name="Stajich J.E."/>
            <person name="Carrillo J."/>
            <person name="Kijimoto T."/>
            <person name="Eskalen A."/>
            <person name="O'Donnell K."/>
            <person name="Kasson M."/>
        </authorList>
    </citation>
    <scope>NUCLEOTIDE SEQUENCE [LARGE SCALE GENOMIC DNA]</scope>
    <source>
        <strain evidence="1">UCR3666</strain>
    </source>
</reference>
<dbReference type="EMBL" id="NKUJ01000061">
    <property type="protein sequence ID" value="RMJ15610.1"/>
    <property type="molecule type" value="Genomic_DNA"/>
</dbReference>
<evidence type="ECO:0000313" key="1">
    <source>
        <dbReference type="EMBL" id="RMJ15610.1"/>
    </source>
</evidence>
<gene>
    <name evidence="1" type="ORF">CDV36_004689</name>
</gene>
<dbReference type="OrthoDB" id="9984533at2759"/>
<evidence type="ECO:0000313" key="2">
    <source>
        <dbReference type="Proteomes" id="UP000277212"/>
    </source>
</evidence>
<organism evidence="1 2">
    <name type="scientific">Fusarium kuroshium</name>
    <dbReference type="NCBI Taxonomy" id="2010991"/>
    <lineage>
        <taxon>Eukaryota</taxon>
        <taxon>Fungi</taxon>
        <taxon>Dikarya</taxon>
        <taxon>Ascomycota</taxon>
        <taxon>Pezizomycotina</taxon>
        <taxon>Sordariomycetes</taxon>
        <taxon>Hypocreomycetidae</taxon>
        <taxon>Hypocreales</taxon>
        <taxon>Nectriaceae</taxon>
        <taxon>Fusarium</taxon>
        <taxon>Fusarium solani species complex</taxon>
    </lineage>
</organism>
<accession>A0A3M2SDG0</accession>
<dbReference type="Proteomes" id="UP000277212">
    <property type="component" value="Unassembled WGS sequence"/>
</dbReference>
<protein>
    <recommendedName>
        <fullName evidence="3">F-box domain-containing protein</fullName>
    </recommendedName>
</protein>
<proteinExistence type="predicted"/>
<name>A0A3M2SDG0_9HYPO</name>
<sequence>MREACYLGNGLYTYNTGNKLVRQYAYNHETDFPVAFPVHDVCISLFENMLKPQVFDLECVYNAFKRFYSTVPSRCLTLDYGGAQQFMGNQWKVVRGEEHYVISPLRDRALRRWYDYLEAEAPQVNGQVIRPPLSSRDDPFVRLPHELVLLIMESMPMADFLIEWTRNLEFKAIKAGNCGFVCKESMGLDLEHQVFFPESGWLAGVSIRIFHDQPDDDEEEDLFPEQTIITGIYFPFSQPPVGGHADFGDPDGHATHRLAPRSGHFIVGLKVYDDEWARVTGIELIQQPLAKLRGPTRRAMVDMVSAGIWSVENTKEKYWIGDGEEW</sequence>
<evidence type="ECO:0008006" key="3">
    <source>
        <dbReference type="Google" id="ProtNLM"/>
    </source>
</evidence>